<evidence type="ECO:0000313" key="1">
    <source>
        <dbReference type="EMBL" id="MFG3817750.1"/>
    </source>
</evidence>
<keyword evidence="2" id="KW-1185">Reference proteome</keyword>
<name>A0ABW7C9C2_9CYAN</name>
<feature type="non-terminal residue" evidence="1">
    <location>
        <position position="1"/>
    </location>
</feature>
<gene>
    <name evidence="1" type="ORF">VPK24_08885</name>
</gene>
<sequence length="258" mass="29612">VLRLCHLNRVQSPIINRLRQDLAWQFPEVAHVKSKRVLLSDLPPLLWSWMAGLRPSAKYDRLYAATCGLGLDELSRNHAARLCDLHQEECAIERQLYQYLQAPDFAPYRKVFARFGFGMRVEALLISQIYPIENYLGPDGKPEIKIRKGRKSGNPTKRHLSLRRFTKALGCAPGREESGDSKRVQVVGGSDLCRRALWQWIFTRIEPERARPKNQIGKLLGDRLDQEKSTKPIRLARSRCAGYAARLLFFELVASFIT</sequence>
<accession>A0ABW7C9C2</accession>
<protein>
    <submittedName>
        <fullName evidence="1">IS110 family transposase</fullName>
    </submittedName>
</protein>
<comment type="caution">
    <text evidence="1">The sequence shown here is derived from an EMBL/GenBank/DDBJ whole genome shotgun (WGS) entry which is preliminary data.</text>
</comment>
<dbReference type="Proteomes" id="UP001604335">
    <property type="component" value="Unassembled WGS sequence"/>
</dbReference>
<organism evidence="1 2">
    <name type="scientific">Limnothrix redekei LRLZ20PSL1</name>
    <dbReference type="NCBI Taxonomy" id="3112953"/>
    <lineage>
        <taxon>Bacteria</taxon>
        <taxon>Bacillati</taxon>
        <taxon>Cyanobacteriota</taxon>
        <taxon>Cyanophyceae</taxon>
        <taxon>Pseudanabaenales</taxon>
        <taxon>Pseudanabaenaceae</taxon>
        <taxon>Limnothrix</taxon>
    </lineage>
</organism>
<evidence type="ECO:0000313" key="2">
    <source>
        <dbReference type="Proteomes" id="UP001604335"/>
    </source>
</evidence>
<reference evidence="2" key="1">
    <citation type="journal article" date="2024" name="Algal Res.">
        <title>Biochemical, toxicological and genomic investigation of a high-biomass producing Limnothrix strain isolated from Italian shallow drinking water reservoir.</title>
        <authorList>
            <person name="Simonazzi M."/>
            <person name="Shishido T.K."/>
            <person name="Delbaje E."/>
            <person name="Wahlsten M."/>
            <person name="Fewer D.P."/>
            <person name="Sivonen K."/>
            <person name="Pezzolesi L."/>
            <person name="Pistocchi R."/>
        </authorList>
    </citation>
    <scope>NUCLEOTIDE SEQUENCE [LARGE SCALE GENOMIC DNA]</scope>
    <source>
        <strain evidence="2">LRLZ20PSL1</strain>
    </source>
</reference>
<proteinExistence type="predicted"/>
<dbReference type="EMBL" id="JAZAQF010000053">
    <property type="protein sequence ID" value="MFG3817750.1"/>
    <property type="molecule type" value="Genomic_DNA"/>
</dbReference>